<feature type="region of interest" description="Disordered" evidence="1">
    <location>
        <begin position="72"/>
        <end position="116"/>
    </location>
</feature>
<feature type="region of interest" description="Disordered" evidence="1">
    <location>
        <begin position="234"/>
        <end position="272"/>
    </location>
</feature>
<name>A0ABT1JKD0_ACTCY</name>
<protein>
    <submittedName>
        <fullName evidence="2">Uncharacterized protein</fullName>
    </submittedName>
</protein>
<reference evidence="2 3" key="2">
    <citation type="submission" date="2022-06" db="EMBL/GenBank/DDBJ databases">
        <title>Genomic Encyclopedia of Type Strains, Phase I: the one thousand microbial genomes (KMG-I) project.</title>
        <authorList>
            <person name="Kyrpides N."/>
        </authorList>
    </citation>
    <scope>NUCLEOTIDE SEQUENCE [LARGE SCALE GENOMIC DNA]</scope>
    <source>
        <strain evidence="2 3">DSM 43889</strain>
    </source>
</reference>
<organism evidence="2 3">
    <name type="scientific">Actinoalloteichus caeruleus DSM 43889</name>
    <dbReference type="NCBI Taxonomy" id="1120930"/>
    <lineage>
        <taxon>Bacteria</taxon>
        <taxon>Bacillati</taxon>
        <taxon>Actinomycetota</taxon>
        <taxon>Actinomycetes</taxon>
        <taxon>Pseudonocardiales</taxon>
        <taxon>Pseudonocardiaceae</taxon>
        <taxon>Actinoalloteichus</taxon>
        <taxon>Actinoalloteichus cyanogriseus</taxon>
    </lineage>
</organism>
<feature type="region of interest" description="Disordered" evidence="1">
    <location>
        <begin position="285"/>
        <end position="317"/>
    </location>
</feature>
<evidence type="ECO:0000313" key="2">
    <source>
        <dbReference type="EMBL" id="MCP2332967.1"/>
    </source>
</evidence>
<feature type="region of interest" description="Disordered" evidence="1">
    <location>
        <begin position="134"/>
        <end position="168"/>
    </location>
</feature>
<comment type="caution">
    <text evidence="2">The sequence shown here is derived from an EMBL/GenBank/DDBJ whole genome shotgun (WGS) entry which is preliminary data.</text>
</comment>
<feature type="compositionally biased region" description="Low complexity" evidence="1">
    <location>
        <begin position="295"/>
        <end position="317"/>
    </location>
</feature>
<evidence type="ECO:0000256" key="1">
    <source>
        <dbReference type="SAM" id="MobiDB-lite"/>
    </source>
</evidence>
<feature type="compositionally biased region" description="Basic residues" evidence="1">
    <location>
        <begin position="136"/>
        <end position="148"/>
    </location>
</feature>
<accession>A0ABT1JKD0</accession>
<evidence type="ECO:0000313" key="3">
    <source>
        <dbReference type="Proteomes" id="UP000791080"/>
    </source>
</evidence>
<proteinExistence type="predicted"/>
<dbReference type="Proteomes" id="UP000791080">
    <property type="component" value="Unassembled WGS sequence"/>
</dbReference>
<sequence length="370" mass="40136">MARPGRLLVVASGPAPLPPGHTRGAVVESRRVGYHPASHPGGFLWLGRPRLGVPEIHHAPCGREVFPLRRGRPRLGPSEEAPASERLLPAAPRRWTRARRQPPPARGSPAVRGVPSAVPGGQVAPCWFVGRPGGPSRRRGAVRARRRVPGSSEWPAPAPGWGGRRGSPARQPFLSVRCPRLRAVGEIRRAHTCTQPRSGEIQTTSTLCMTWVQLPPNLWMDLWTTRATCGQSVDEEDSSTVKEIHPPIHPQAVHTPSCRVSRDNEGYPHNPQPLLRALHFSLEEKKKEKQGVGTSRSAAPSESPGRAAPPSRARSQALRWCPAPRLPAARAQSVGLAPSASSIRPDCRLPWWTAISGAPVMIATARKDAR</sequence>
<keyword evidence="3" id="KW-1185">Reference proteome</keyword>
<dbReference type="EMBL" id="AUBJ02000001">
    <property type="protein sequence ID" value="MCP2332967.1"/>
    <property type="molecule type" value="Genomic_DNA"/>
</dbReference>
<gene>
    <name evidence="2" type="ORF">G443_003237</name>
</gene>
<reference evidence="2 3" key="1">
    <citation type="submission" date="2013-07" db="EMBL/GenBank/DDBJ databases">
        <authorList>
            <consortium name="DOE Joint Genome Institute"/>
            <person name="Reeve W."/>
            <person name="Huntemann M."/>
            <person name="Han J."/>
            <person name="Chen A."/>
            <person name="Kyrpides N."/>
            <person name="Mavromatis K."/>
            <person name="Markowitz V."/>
            <person name="Palaniappan K."/>
            <person name="Ivanova N."/>
            <person name="Schaumberg A."/>
            <person name="Pati A."/>
            <person name="Liolios K."/>
            <person name="Nordberg H.P."/>
            <person name="Cantor M.N."/>
            <person name="Hua S.X."/>
            <person name="Woyke T."/>
        </authorList>
    </citation>
    <scope>NUCLEOTIDE SEQUENCE [LARGE SCALE GENOMIC DNA]</scope>
    <source>
        <strain evidence="2 3">DSM 43889</strain>
    </source>
</reference>